<evidence type="ECO:0000313" key="3">
    <source>
        <dbReference type="Proteomes" id="UP000198769"/>
    </source>
</evidence>
<evidence type="ECO:0000313" key="2">
    <source>
        <dbReference type="EMBL" id="SFM98560.1"/>
    </source>
</evidence>
<reference evidence="3" key="1">
    <citation type="submission" date="2016-10" db="EMBL/GenBank/DDBJ databases">
        <authorList>
            <person name="Varghese N."/>
            <person name="Submissions S."/>
        </authorList>
    </citation>
    <scope>NUCLEOTIDE SEQUENCE [LARGE SCALE GENOMIC DNA]</scope>
    <source>
        <strain evidence="3">DSM 25575</strain>
    </source>
</reference>
<gene>
    <name evidence="2" type="ORF">SAMN05421594_0114</name>
</gene>
<dbReference type="AlphaFoldDB" id="A0A1I4VBW5"/>
<keyword evidence="3" id="KW-1185">Reference proteome</keyword>
<sequence length="119" mass="13716">MSPELRELFEIKQEDKEKKVSQPTDQNVKNHILIRLAVVIIGTLGFVFLININESQGWEVVALLIFMAIFHAIWLLYIIIEAVILQSKKKFMLRNINLIFILILLLIYGIGGIFLFGFA</sequence>
<protein>
    <submittedName>
        <fullName evidence="2">Uncharacterized protein</fullName>
    </submittedName>
</protein>
<accession>A0A1I4VBW5</accession>
<proteinExistence type="predicted"/>
<name>A0A1I4VBW5_CHROL</name>
<keyword evidence="1" id="KW-1133">Transmembrane helix</keyword>
<feature type="transmembrane region" description="Helical" evidence="1">
    <location>
        <begin position="58"/>
        <end position="84"/>
    </location>
</feature>
<keyword evidence="1" id="KW-0472">Membrane</keyword>
<dbReference type="Proteomes" id="UP000198769">
    <property type="component" value="Unassembled WGS sequence"/>
</dbReference>
<dbReference type="OrthoDB" id="1263298at2"/>
<evidence type="ECO:0000256" key="1">
    <source>
        <dbReference type="SAM" id="Phobius"/>
    </source>
</evidence>
<keyword evidence="1" id="KW-0812">Transmembrane</keyword>
<dbReference type="EMBL" id="FOVD01000001">
    <property type="protein sequence ID" value="SFM98560.1"/>
    <property type="molecule type" value="Genomic_DNA"/>
</dbReference>
<feature type="transmembrane region" description="Helical" evidence="1">
    <location>
        <begin position="96"/>
        <end position="118"/>
    </location>
</feature>
<organism evidence="2 3">
    <name type="scientific">Chryseobacterium oleae</name>
    <dbReference type="NCBI Taxonomy" id="491207"/>
    <lineage>
        <taxon>Bacteria</taxon>
        <taxon>Pseudomonadati</taxon>
        <taxon>Bacteroidota</taxon>
        <taxon>Flavobacteriia</taxon>
        <taxon>Flavobacteriales</taxon>
        <taxon>Weeksellaceae</taxon>
        <taxon>Chryseobacterium group</taxon>
        <taxon>Chryseobacterium</taxon>
    </lineage>
</organism>
<feature type="transmembrane region" description="Helical" evidence="1">
    <location>
        <begin position="32"/>
        <end position="52"/>
    </location>
</feature>
<dbReference type="RefSeq" id="WP_090021811.1">
    <property type="nucleotide sequence ID" value="NZ_FOVD01000001.1"/>
</dbReference>